<feature type="region of interest" description="Disordered" evidence="3">
    <location>
        <begin position="2584"/>
        <end position="2628"/>
    </location>
</feature>
<reference evidence="5" key="1">
    <citation type="submission" date="2013-12" db="EMBL/GenBank/DDBJ databases">
        <authorList>
            <person name="Aslett M."/>
        </authorList>
    </citation>
    <scope>NUCLEOTIDE SEQUENCE [LARGE SCALE GENOMIC DNA]</scope>
    <source>
        <strain evidence="5">Lindley</strain>
    </source>
</reference>
<reference evidence="5" key="2">
    <citation type="submission" date="2014-05" db="EMBL/GenBank/DDBJ databases">
        <title>The genome and life-stage specific transcriptomes of Globodera pallida elucidate key aspects of plant parasitism by a cyst nematode.</title>
        <authorList>
            <person name="Cotton J.A."/>
            <person name="Lilley C.J."/>
            <person name="Jones L.M."/>
            <person name="Kikuchi T."/>
            <person name="Reid A.J."/>
            <person name="Thorpe P."/>
            <person name="Tsai I.J."/>
            <person name="Beasley H."/>
            <person name="Blok V."/>
            <person name="Cock P.J.A."/>
            <person name="Van den Akker S.E."/>
            <person name="Holroyd N."/>
            <person name="Hunt M."/>
            <person name="Mantelin S."/>
            <person name="Naghra H."/>
            <person name="Pain A."/>
            <person name="Palomares-Rius J.E."/>
            <person name="Zarowiecki M."/>
            <person name="Berriman M."/>
            <person name="Jones J.T."/>
            <person name="Urwin P.E."/>
        </authorList>
    </citation>
    <scope>NUCLEOTIDE SEQUENCE [LARGE SCALE GENOMIC DNA]</scope>
    <source>
        <strain evidence="5">Lindley</strain>
    </source>
</reference>
<dbReference type="InterPro" id="IPR011704">
    <property type="entry name" value="ATPase_dyneun-rel_AAA"/>
</dbReference>
<protein>
    <submittedName>
        <fullName evidence="6">VWFA domain-containing protein</fullName>
    </submittedName>
</protein>
<feature type="compositionally biased region" description="Acidic residues" evidence="3">
    <location>
        <begin position="2535"/>
        <end position="2554"/>
    </location>
</feature>
<evidence type="ECO:0000256" key="2">
    <source>
        <dbReference type="ARBA" id="ARBA00022840"/>
    </source>
</evidence>
<dbReference type="SUPFAM" id="SSF52540">
    <property type="entry name" value="P-loop containing nucleoside triphosphate hydrolases"/>
    <property type="match status" value="1"/>
</dbReference>
<dbReference type="GO" id="GO:0016887">
    <property type="term" value="F:ATP hydrolysis activity"/>
    <property type="evidence" value="ECO:0007669"/>
    <property type="project" value="InterPro"/>
</dbReference>
<evidence type="ECO:0000256" key="3">
    <source>
        <dbReference type="SAM" id="MobiDB-lite"/>
    </source>
</evidence>
<reference evidence="6" key="3">
    <citation type="submission" date="2016-06" db="UniProtKB">
        <authorList>
            <consortium name="WormBaseParasite"/>
        </authorList>
    </citation>
    <scope>IDENTIFICATION</scope>
</reference>
<evidence type="ECO:0000313" key="6">
    <source>
        <dbReference type="WBParaSite" id="GPLIN_000186800"/>
    </source>
</evidence>
<dbReference type="PANTHER" id="PTHR48103:SF2">
    <property type="entry name" value="MIDASIN"/>
    <property type="match status" value="1"/>
</dbReference>
<evidence type="ECO:0000256" key="1">
    <source>
        <dbReference type="ARBA" id="ARBA00022741"/>
    </source>
</evidence>
<feature type="compositionally biased region" description="Low complexity" evidence="3">
    <location>
        <begin position="2300"/>
        <end position="2315"/>
    </location>
</feature>
<feature type="compositionally biased region" description="Acidic residues" evidence="3">
    <location>
        <begin position="2260"/>
        <end position="2274"/>
    </location>
</feature>
<organism evidence="5 6">
    <name type="scientific">Globodera pallida</name>
    <name type="common">Potato cyst nematode worm</name>
    <name type="synonym">Heterodera pallida</name>
    <dbReference type="NCBI Taxonomy" id="36090"/>
    <lineage>
        <taxon>Eukaryota</taxon>
        <taxon>Metazoa</taxon>
        <taxon>Ecdysozoa</taxon>
        <taxon>Nematoda</taxon>
        <taxon>Chromadorea</taxon>
        <taxon>Rhabditida</taxon>
        <taxon>Tylenchina</taxon>
        <taxon>Tylenchomorpha</taxon>
        <taxon>Tylenchoidea</taxon>
        <taxon>Heteroderidae</taxon>
        <taxon>Heteroderinae</taxon>
        <taxon>Globodera</taxon>
    </lineage>
</organism>
<dbReference type="GO" id="GO:0030687">
    <property type="term" value="C:preribosome, large subunit precursor"/>
    <property type="evidence" value="ECO:0007669"/>
    <property type="project" value="TreeGrafter"/>
</dbReference>
<feature type="compositionally biased region" description="Acidic residues" evidence="3">
    <location>
        <begin position="2431"/>
        <end position="2444"/>
    </location>
</feature>
<keyword evidence="2" id="KW-0067">ATP-binding</keyword>
<feature type="compositionally biased region" description="Basic and acidic residues" evidence="3">
    <location>
        <begin position="2604"/>
        <end position="2617"/>
    </location>
</feature>
<dbReference type="WBParaSite" id="GPLIN_000186800">
    <property type="protein sequence ID" value="GPLIN_000186800"/>
    <property type="gene ID" value="GPLIN_000186800"/>
</dbReference>
<feature type="compositionally biased region" description="Acidic residues" evidence="3">
    <location>
        <begin position="2384"/>
        <end position="2404"/>
    </location>
</feature>
<keyword evidence="1" id="KW-0547">Nucleotide-binding</keyword>
<feature type="compositionally biased region" description="Polar residues" evidence="3">
    <location>
        <begin position="2558"/>
        <end position="2567"/>
    </location>
</feature>
<feature type="compositionally biased region" description="Basic and acidic residues" evidence="3">
    <location>
        <begin position="2275"/>
        <end position="2286"/>
    </location>
</feature>
<dbReference type="Pfam" id="PF07728">
    <property type="entry name" value="AAA_5"/>
    <property type="match status" value="1"/>
</dbReference>
<dbReference type="Gene3D" id="3.40.50.300">
    <property type="entry name" value="P-loop containing nucleotide triphosphate hydrolases"/>
    <property type="match status" value="1"/>
</dbReference>
<evidence type="ECO:0000259" key="4">
    <source>
        <dbReference type="PROSITE" id="PS50234"/>
    </source>
</evidence>
<dbReference type="PANTHER" id="PTHR48103">
    <property type="entry name" value="MIDASIN-RELATED"/>
    <property type="match status" value="1"/>
</dbReference>
<dbReference type="GO" id="GO:0005524">
    <property type="term" value="F:ATP binding"/>
    <property type="evidence" value="ECO:0007669"/>
    <property type="project" value="UniProtKB-KW"/>
</dbReference>
<dbReference type="Gene3D" id="3.40.50.410">
    <property type="entry name" value="von Willebrand factor, type A domain"/>
    <property type="match status" value="1"/>
</dbReference>
<feature type="region of interest" description="Disordered" evidence="3">
    <location>
        <begin position="1130"/>
        <end position="1154"/>
    </location>
</feature>
<dbReference type="SMART" id="SM00327">
    <property type="entry name" value="VWA"/>
    <property type="match status" value="1"/>
</dbReference>
<feature type="compositionally biased region" description="Basic and acidic residues" evidence="3">
    <location>
        <begin position="2489"/>
        <end position="2534"/>
    </location>
</feature>
<name>A0A183BMN3_GLOPA</name>
<dbReference type="PROSITE" id="PS50234">
    <property type="entry name" value="VWFA"/>
    <property type="match status" value="1"/>
</dbReference>
<proteinExistence type="predicted"/>
<feature type="compositionally biased region" description="Acidic residues" evidence="3">
    <location>
        <begin position="2411"/>
        <end position="2420"/>
    </location>
</feature>
<dbReference type="InterPro" id="IPR027417">
    <property type="entry name" value="P-loop_NTPase"/>
</dbReference>
<dbReference type="InterPro" id="IPR036465">
    <property type="entry name" value="vWFA_dom_sf"/>
</dbReference>
<feature type="region of interest" description="Disordered" evidence="3">
    <location>
        <begin position="2172"/>
        <end position="2241"/>
    </location>
</feature>
<feature type="region of interest" description="Disordered" evidence="3">
    <location>
        <begin position="1591"/>
        <end position="1610"/>
    </location>
</feature>
<feature type="compositionally biased region" description="Acidic residues" evidence="3">
    <location>
        <begin position="2345"/>
        <end position="2359"/>
    </location>
</feature>
<dbReference type="InterPro" id="IPR002035">
    <property type="entry name" value="VWF_A"/>
</dbReference>
<sequence length="3018" mass="339161">MNETNCLVDVAQAHFFQPRCLRLLFPFQDIITDVYNPVFGDDKEINNAWVPSLPLLHLTNPANTDENELQLNIGCVPLQLHANHDRSKVVPSPFSIRLLASQHGLLERVAACVSANWLVLLTGPPHVGKRSTVRALATLVDQPLEHIRLTSETDALELLGSFEQVQNQQQRQMGNEDDDGDNKMVVDLDCDDDEMNGRSEDDGLHASGSKSNLRFEWVDSVFVHAFRDGHWLLVDDVNCCSSAVLDCLNSCLESADGELVLPVQHQKHADGTVLESKICRHANFRIFFTMNPRNGQLSRAMRNRAVELAFGTDPDPGVEPSSWSADVVDVISAVFMPNRTTTESESSTSIRATMPSSQKQCKLVTQLQHTLQGSTDCSTMLCCAAQLPSHSRGDAGNNWMVEQPFLAGLEQFIQLLLRYSRTNDAAAAVVDDYDERSQPMLGFNTFPPVARPSASTISTSHDELTLYYWHCWSDVSAFPVQQHAPHPDVCLQLAFMFPGSFDSQKRMWPTALQIGLFGTINETRQTVIFSLLSMDIGKAADDRLDLDQLFFDHTFPAEMRRWPDPRKLAINETQLGQKYMAILLASPAKCRPFLSLVELEQYRQRWLDNSGSESDEVLDDSTFGVFRRHFAKLINLINRIFGENDSANTALPWHDNEGCAGRMFEFGRVGSTDIGRHLFNNEKSQLLFSHLQLPFITFGLNTFLWSRLHFDNLNVLRHLRLAELATASVELDQTFLTTWELSFANRSLQNAAKNLFRQSAAQFDADVQLGHNFDPSGLSKVIAKLISMLGSLTPPRGLMDPPHFAYIQQMHWRERLQQMDVYLNALQMFLRLTIAKSYNVDQIVAICCASPASSSPLSPHSSAPILRQICAVHRDTANALRQLDSDETRRTSQERSKSDPFVYRCCWTEGQESNYANHFRHEFVERLRSATAHLTEAIHIATDDASNLLQAFNDLPQLSNDGGETTSPPLPPALFIYPDLVSPYLHVLNLLAIALAELHRQIGSALSVEHIRHKYGFSRVEFDAFTLLLHHCFSSSTRQLQNDKQSTDDAVAKCTEPFIRWLITDQWCPLTAHQRLPICLWSIPSCHSRRQRSEVLEWILRLWERWHEQNARIQAEEQLVVIKRVKRKTRKGRNRTDEGNEEEEIDQHDEHVQLEPDEQKLRAAYLPDFSNSTFDPEPVGGDQPGHGDVVVDQLLLSGDALHNALCDIANTLSDEEQQDKKNVAHRMPFSKPDETDNPSSPPFLSLLHVADKLELYSTAEELDDAVVSFSHLQALGKLRELLQLRVATTTKFPSTSSSSPSSTLPPLNVYRDSEPSALVHCVQCLAPFQHRVQQLLSEFPENAQLSTLNLSIDTFIHKAPAGAPLMKHAAQLEHILVRAEEWESIADRAHSVRAQMVPLQDVLVEWRRREVHCWASLVDMVRADCAQLAVLAGWPLFKCALDTLQNQKDGGGTVPLLAFVDWMHSSTVGDFDARLWTGQLLTKCLHNLAPNCAATATLCRRMRCACAHFAQFGQAVHVHFADRFAPVERSLRDFCRAVRYTDLNVWSVRDSARRAHTQLIRILRDFKNLNDEPVLPLLFDKLSPLLEWTPPTTALDRSPPNPMAQSEHEETTAATLSRSLTSFVTRLGTSVVRLLDMDALDVLRADAIGMLKELQIHIIYDDCHSVDQQQQSSHNLSKSEVDNVRSINEKRHGRALFTRQQQFARLVRTAARIGLNARRAQHIDSEQLTMQTLAETDALDCLPETIGTHFRNTTAARNVFLRQFANYRRHQSQQQQQLTPATLQQLRNTVEFALHWMHNAISALGQQRFADAHQRALHITRCIELEAQNAAAAIPDDDAPSHAHMSSVFVRNGRLINMLTTIVDRMRQLHQLCPRQHSSNSGDDQQHIPSHPSTSIPLSLNAFQTPLGSLRQPSTEHAELDADLSALELLLKRLKRSHSDVLVSSVRVTGDCYGNDGASAMEDNNLHIWKRTNWRTYTDCLREFHRAFSELSLAKLGTYFVDECAKLGPAFGQLLQIDKEIMVEGRPTTAAETNLEFEEVERAILLYLQSIYKEIERYNNNDGNGAPPVLDSVKRVLEFVNKLNSDKVLAQLCDWFFANSSVHNVPASSLTTTASRLVSGYTLAHGLCSALCHLHHHIGTLVSQLASFHAHWTAIGCHLLTNGFVNPIPAEDRREGAESKRVESGDGFGDADLAPNATDVSSQVENMEQIEGLKENGSDQQQQPMDERNDADQQQQQQMPDVEQPIDVEDDFAGCLEGLDTGEGEEGIDEEDNVEQQHEDIEDRADWNFGDVEEPEETQLDPQLWEPPEEQQQQDNIEEKGGDKQQQPMDECGKGDADPQQQMPEVDEPVGGEDADDGQDWTAVEEAGGDKQRQEQLEQGGQEADGEDNDEQQQHEEDMEEERADENNIGEMEEQSEEAQLDPQLHGLADEQQDNSEEQGDDQQEQPLNENGDADQQQKQQQKMSDVDQPVGVEDADGHDWTAVEEAGDDKTRQEQLEHDDHAGHGADDEAESSSKQRRTTDGMDEENGRKNDKNEDEEMENNADDDEEIEVGDCEQRQLSAHASATLEQARRTRALFSAHLRRLRQKQRQGRAAELASEPSDADGRATDQQKAGKDGEEDDAAGVSDQQQMELDEVADGVEQQQDATGLQNQNIFNRMAEAERHAASMLLSADGAKLDVSADLIERLCADFDSLDQQQNDEMQSGRAGDEQRQLQLKWALITDTVAQLAAELAESLRAIIEPTIASRLEGDYRTGKRLNMRRLISYIASDYRKDRIWMRRTRKERRNYQICIAVDNSQSMQHNHMTEITCNALCLIERALRQLEVGQLALCSFGSQVQLIADFAASEHDCDVPPLGVRILRQLRFDQSRTDLGQLLDVSQTLFTRAREGGGAVAAPTEQLLIILGDGRGVFSEGVQRIRQAIARLSMDRVTVLFLVMDVPPPSSSSLSSTNKNSSSGTHKSIMDMRIADFSVNGQCTFRPYMAQFPFPLYALVRDTHTLPATVAEAVRQWFEHTATG</sequence>
<feature type="region of interest" description="Disordered" evidence="3">
    <location>
        <begin position="1874"/>
        <end position="1895"/>
    </location>
</feature>
<feature type="region of interest" description="Disordered" evidence="3">
    <location>
        <begin position="2255"/>
        <end position="2567"/>
    </location>
</feature>
<keyword evidence="5" id="KW-1185">Reference proteome</keyword>
<dbReference type="GO" id="GO:0005634">
    <property type="term" value="C:nucleus"/>
    <property type="evidence" value="ECO:0007669"/>
    <property type="project" value="TreeGrafter"/>
</dbReference>
<feature type="compositionally biased region" description="Polar residues" evidence="3">
    <location>
        <begin position="1876"/>
        <end position="1895"/>
    </location>
</feature>
<dbReference type="SUPFAM" id="SSF53300">
    <property type="entry name" value="vWA-like"/>
    <property type="match status" value="1"/>
</dbReference>
<dbReference type="GO" id="GO:0000027">
    <property type="term" value="P:ribosomal large subunit assembly"/>
    <property type="evidence" value="ECO:0007669"/>
    <property type="project" value="TreeGrafter"/>
</dbReference>
<feature type="compositionally biased region" description="Basic and acidic residues" evidence="3">
    <location>
        <begin position="2172"/>
        <end position="2184"/>
    </location>
</feature>
<dbReference type="Proteomes" id="UP000050741">
    <property type="component" value="Unassembled WGS sequence"/>
</dbReference>
<feature type="domain" description="VWFA" evidence="4">
    <location>
        <begin position="2790"/>
        <end position="2936"/>
    </location>
</feature>
<evidence type="ECO:0000313" key="5">
    <source>
        <dbReference type="Proteomes" id="UP000050741"/>
    </source>
</evidence>
<accession>A0A183BMN3</accession>
<dbReference type="GO" id="GO:0000055">
    <property type="term" value="P:ribosomal large subunit export from nucleus"/>
    <property type="evidence" value="ECO:0007669"/>
    <property type="project" value="TreeGrafter"/>
</dbReference>